<dbReference type="Proteomes" id="UP000719766">
    <property type="component" value="Unassembled WGS sequence"/>
</dbReference>
<keyword evidence="1" id="KW-0812">Transmembrane</keyword>
<dbReference type="AlphaFoldDB" id="A0A9P7AED5"/>
<comment type="caution">
    <text evidence="2">The sequence shown here is derived from an EMBL/GenBank/DDBJ whole genome shotgun (WGS) entry which is preliminary data.</text>
</comment>
<dbReference type="OrthoDB" id="2675254at2759"/>
<keyword evidence="1" id="KW-0472">Membrane</keyword>
<dbReference type="EMBL" id="JABBWE010000090">
    <property type="protein sequence ID" value="KAG1786606.1"/>
    <property type="molecule type" value="Genomic_DNA"/>
</dbReference>
<sequence>MLNTIYNIGILNKRRMVDMRYGLLTVRCMRTATLRVCFSKWCRDQASRKKTDTGSGSPQDVAERKWDQVVMFLFLCALFPFLHALLGIGGEAEQHVNRPAKATGEPPNNSQGNDTGKAAALFRNQLLASDADPGYPVENSEHIAYLTRAPIALAPQDAFPDPTSPITHSDVTPAVPLTSAFAQTPEPRAPVWFQGDKWDDMPGPYDPFYLEFNGMPWSTPTKAI</sequence>
<gene>
    <name evidence="2" type="ORF">HD556DRAFT_1414269</name>
</gene>
<evidence type="ECO:0008006" key="4">
    <source>
        <dbReference type="Google" id="ProtNLM"/>
    </source>
</evidence>
<feature type="transmembrane region" description="Helical" evidence="1">
    <location>
        <begin position="69"/>
        <end position="88"/>
    </location>
</feature>
<proteinExistence type="predicted"/>
<name>A0A9P7AED5_9AGAM</name>
<accession>A0A9P7AED5</accession>
<protein>
    <recommendedName>
        <fullName evidence="4">Transmembrane protein</fullName>
    </recommendedName>
</protein>
<keyword evidence="1" id="KW-1133">Transmembrane helix</keyword>
<keyword evidence="3" id="KW-1185">Reference proteome</keyword>
<dbReference type="RefSeq" id="XP_041154034.1">
    <property type="nucleotide sequence ID" value="XM_041304269.1"/>
</dbReference>
<reference evidence="2" key="1">
    <citation type="journal article" date="2020" name="New Phytol.">
        <title>Comparative genomics reveals dynamic genome evolution in host specialist ectomycorrhizal fungi.</title>
        <authorList>
            <person name="Lofgren L.A."/>
            <person name="Nguyen N.H."/>
            <person name="Vilgalys R."/>
            <person name="Ruytinx J."/>
            <person name="Liao H.L."/>
            <person name="Branco S."/>
            <person name="Kuo A."/>
            <person name="LaButti K."/>
            <person name="Lipzen A."/>
            <person name="Andreopoulos W."/>
            <person name="Pangilinan J."/>
            <person name="Riley R."/>
            <person name="Hundley H."/>
            <person name="Na H."/>
            <person name="Barry K."/>
            <person name="Grigoriev I.V."/>
            <person name="Stajich J.E."/>
            <person name="Kennedy P.G."/>
        </authorList>
    </citation>
    <scope>NUCLEOTIDE SEQUENCE</scope>
    <source>
        <strain evidence="2">S12</strain>
    </source>
</reference>
<evidence type="ECO:0000313" key="2">
    <source>
        <dbReference type="EMBL" id="KAG1786606.1"/>
    </source>
</evidence>
<evidence type="ECO:0000256" key="1">
    <source>
        <dbReference type="SAM" id="Phobius"/>
    </source>
</evidence>
<organism evidence="2 3">
    <name type="scientific">Suillus plorans</name>
    <dbReference type="NCBI Taxonomy" id="116603"/>
    <lineage>
        <taxon>Eukaryota</taxon>
        <taxon>Fungi</taxon>
        <taxon>Dikarya</taxon>
        <taxon>Basidiomycota</taxon>
        <taxon>Agaricomycotina</taxon>
        <taxon>Agaricomycetes</taxon>
        <taxon>Agaricomycetidae</taxon>
        <taxon>Boletales</taxon>
        <taxon>Suillineae</taxon>
        <taxon>Suillaceae</taxon>
        <taxon>Suillus</taxon>
    </lineage>
</organism>
<dbReference type="GeneID" id="64598033"/>
<evidence type="ECO:0000313" key="3">
    <source>
        <dbReference type="Proteomes" id="UP000719766"/>
    </source>
</evidence>